<evidence type="ECO:0000313" key="2">
    <source>
        <dbReference type="Proteomes" id="UP000527355"/>
    </source>
</evidence>
<accession>A0A7J7ZYH6</accession>
<sequence length="165" mass="19001">MILYIENPKDSIKKLPELINEFCNVVEYKINTQKPMAFYTPIMNPQKEKFKKTIPFTIATKKIKIPRNKFNQGGKGPIYSENYRMLKKETEEDKNKWKNNPCAWIGRINIIKMSILSKAIYRFNAIPIKIPTAYFKNLEQGWATPGTCAKHGTPVTFAGTGNLLL</sequence>
<reference evidence="1 2" key="1">
    <citation type="journal article" date="2020" name="Nature">
        <title>Six reference-quality genomes reveal evolution of bat adaptations.</title>
        <authorList>
            <person name="Jebb D."/>
            <person name="Huang Z."/>
            <person name="Pippel M."/>
            <person name="Hughes G.M."/>
            <person name="Lavrichenko K."/>
            <person name="Devanna P."/>
            <person name="Winkler S."/>
            <person name="Jermiin L.S."/>
            <person name="Skirmuntt E.C."/>
            <person name="Katzourakis A."/>
            <person name="Burkitt-Gray L."/>
            <person name="Ray D.A."/>
            <person name="Sullivan K.A.M."/>
            <person name="Roscito J.G."/>
            <person name="Kirilenko B.M."/>
            <person name="Davalos L.M."/>
            <person name="Corthals A.P."/>
            <person name="Power M.L."/>
            <person name="Jones G."/>
            <person name="Ransome R.D."/>
            <person name="Dechmann D.K.N."/>
            <person name="Locatelli A.G."/>
            <person name="Puechmaille S.J."/>
            <person name="Fedrigo O."/>
            <person name="Jarvis E.D."/>
            <person name="Hiller M."/>
            <person name="Vernes S.C."/>
            <person name="Myers E.W."/>
            <person name="Teeling E.C."/>
        </authorList>
    </citation>
    <scope>NUCLEOTIDE SEQUENCE [LARGE SCALE GENOMIC DNA]</scope>
    <source>
        <strain evidence="1">MMyoMyo1</strain>
        <tissue evidence="1">Flight muscle</tissue>
    </source>
</reference>
<dbReference type="AlphaFoldDB" id="A0A7J7ZYH6"/>
<protein>
    <submittedName>
        <fullName evidence="1">Uncharacterized protein</fullName>
    </submittedName>
</protein>
<dbReference type="EMBL" id="JABWUV010000002">
    <property type="protein sequence ID" value="KAF6379109.1"/>
    <property type="molecule type" value="Genomic_DNA"/>
</dbReference>
<keyword evidence="2" id="KW-1185">Reference proteome</keyword>
<comment type="caution">
    <text evidence="1">The sequence shown here is derived from an EMBL/GenBank/DDBJ whole genome shotgun (WGS) entry which is preliminary data.</text>
</comment>
<organism evidence="1 2">
    <name type="scientific">Myotis myotis</name>
    <name type="common">Greater mouse-eared bat</name>
    <name type="synonym">Vespertilio myotis</name>
    <dbReference type="NCBI Taxonomy" id="51298"/>
    <lineage>
        <taxon>Eukaryota</taxon>
        <taxon>Metazoa</taxon>
        <taxon>Chordata</taxon>
        <taxon>Craniata</taxon>
        <taxon>Vertebrata</taxon>
        <taxon>Euteleostomi</taxon>
        <taxon>Mammalia</taxon>
        <taxon>Eutheria</taxon>
        <taxon>Laurasiatheria</taxon>
        <taxon>Chiroptera</taxon>
        <taxon>Yangochiroptera</taxon>
        <taxon>Vespertilionidae</taxon>
        <taxon>Myotis</taxon>
    </lineage>
</organism>
<dbReference type="Proteomes" id="UP000527355">
    <property type="component" value="Unassembled WGS sequence"/>
</dbReference>
<proteinExistence type="predicted"/>
<dbReference type="PANTHER" id="PTHR19446">
    <property type="entry name" value="REVERSE TRANSCRIPTASES"/>
    <property type="match status" value="1"/>
</dbReference>
<name>A0A7J7ZYH6_MYOMY</name>
<gene>
    <name evidence="1" type="ORF">mMyoMyo1_009943</name>
</gene>
<evidence type="ECO:0000313" key="1">
    <source>
        <dbReference type="EMBL" id="KAF6379109.1"/>
    </source>
</evidence>